<protein>
    <submittedName>
        <fullName evidence="9">TonB-dependent receptor</fullName>
    </submittedName>
</protein>
<reference evidence="9" key="1">
    <citation type="submission" date="2023-06" db="EMBL/GenBank/DDBJ databases">
        <title>Genomic of Agaribacillus aureum.</title>
        <authorList>
            <person name="Wang G."/>
        </authorList>
    </citation>
    <scope>NUCLEOTIDE SEQUENCE</scope>
    <source>
        <strain evidence="9">BMA12</strain>
    </source>
</reference>
<evidence type="ECO:0000256" key="7">
    <source>
        <dbReference type="PROSITE-ProRule" id="PRU01360"/>
    </source>
</evidence>
<keyword evidence="10" id="KW-1185">Reference proteome</keyword>
<evidence type="ECO:0000256" key="5">
    <source>
        <dbReference type="ARBA" id="ARBA00023136"/>
    </source>
</evidence>
<dbReference type="NCBIfam" id="TIGR04056">
    <property type="entry name" value="OMP_RagA_SusC"/>
    <property type="match status" value="1"/>
</dbReference>
<organism evidence="9 10">
    <name type="scientific">Agaribacillus aureus</name>
    <dbReference type="NCBI Taxonomy" id="3051825"/>
    <lineage>
        <taxon>Bacteria</taxon>
        <taxon>Pseudomonadati</taxon>
        <taxon>Bacteroidota</taxon>
        <taxon>Cytophagia</taxon>
        <taxon>Cytophagales</taxon>
        <taxon>Splendidivirgaceae</taxon>
        <taxon>Agaribacillus</taxon>
    </lineage>
</organism>
<keyword evidence="9" id="KW-0675">Receptor</keyword>
<dbReference type="RefSeq" id="WP_346755787.1">
    <property type="nucleotide sequence ID" value="NZ_JAUJEB010000001.1"/>
</dbReference>
<proteinExistence type="inferred from homology"/>
<dbReference type="Gene3D" id="2.40.170.20">
    <property type="entry name" value="TonB-dependent receptor, beta-barrel domain"/>
    <property type="match status" value="1"/>
</dbReference>
<dbReference type="SUPFAM" id="SSF56935">
    <property type="entry name" value="Porins"/>
    <property type="match status" value="1"/>
</dbReference>
<dbReference type="Pfam" id="PF07715">
    <property type="entry name" value="Plug"/>
    <property type="match status" value="1"/>
</dbReference>
<evidence type="ECO:0000313" key="9">
    <source>
        <dbReference type="EMBL" id="MDN5210443.1"/>
    </source>
</evidence>
<evidence type="ECO:0000256" key="4">
    <source>
        <dbReference type="ARBA" id="ARBA00022692"/>
    </source>
</evidence>
<dbReference type="Gene3D" id="2.60.40.1120">
    <property type="entry name" value="Carboxypeptidase-like, regulatory domain"/>
    <property type="match status" value="1"/>
</dbReference>
<evidence type="ECO:0000259" key="8">
    <source>
        <dbReference type="Pfam" id="PF07715"/>
    </source>
</evidence>
<evidence type="ECO:0000256" key="2">
    <source>
        <dbReference type="ARBA" id="ARBA00022448"/>
    </source>
</evidence>
<dbReference type="InterPro" id="IPR036942">
    <property type="entry name" value="Beta-barrel_TonB_sf"/>
</dbReference>
<evidence type="ECO:0000256" key="6">
    <source>
        <dbReference type="ARBA" id="ARBA00023237"/>
    </source>
</evidence>
<keyword evidence="2 7" id="KW-0813">Transport</keyword>
<dbReference type="PROSITE" id="PS52016">
    <property type="entry name" value="TONB_DEPENDENT_REC_3"/>
    <property type="match status" value="1"/>
</dbReference>
<sequence>MRNNYRFKKDFFLTGRAHFLTGCMLTLIFFSTKVLAQDFESPREDTDSKRITGFVKDDNNVGLPGVTVMIKETTIGTVTDADGKFAIDIPGTKSVLVFSYLGYLEEEVVVGNKAVIDLVMMPDVTLLDEIVVIGYGTAKKSDLTGAVQSMNAERIAETPNYTAMAAMQGKMAGVDIIRSNNKPGGGVDIQIRGVNAVFNFDDDNQAAPQPLFVVDGIFVDNIDDLNPADIEKIDVLKDASATAIYGSRGANGVVIVSTKSGMPGKAKIEYKGFVSVSEATNLPDMMTGEEFVAFALDAAAGSGREDWTMDRIFGPDELENIRTGNYTDWVDLLVDDFGLQTNHSLSFSGGDKGMNYSFGGAYTSDEGIVGDEKYERYNLRGSVDKKINNLFKIGFKVYSSYTIRNEDSYEAMRSAYRLRPTANPYDENGEPKFWPMDKEQQISNPLFEADNITREKRATRVYGNLYLQVTPLKGLSYKVSFSPETEFNRYGEYRGRYSKSSRGQASRTRGLYNSYNRLQYTFDNVIAYNKEIAKNHNLSATLISSLWYKRQDEGKTQVRNFEDDRTTFYNIGTGLEYREIKSEFRQETLASYATRIQYNYMGRYLLTASGRYDGSSKLAKGNKWHFFPSAALAWRVSEEAVVKENLSFLSNLKLRISYGETGNNNVSAYSSGARINNSTFVFGDEVVATSQIGSISNSKLTWEIGKEVNFGMDFGIFNNRISGSLELYNKKVDGVILNRQIPRISGFQYTRSNIGKIENKGVEVSLNIYPVQKPNFTWSTTITFSRNRNKLLELFGDGKDDIGNRWFIGKPVSVYYDYEMAGIWQESEAAEAEEYNQRPGQVKVVDQNMDGEIDADNDRVVLGSPDPDWHGGITNRFKYRNFDLSIFAYTRKTQMLHSEFHSKFVFDAAAHGPYPARFNGLNADYWTADNPGAEYALPGWGDFNRLTNYRTDVDFIKIGYITLGYNLHKSLLEKLGMGKFRVYATADNPFVFTEYQGWDPENAHRNTWGYGFMRRSYQLGVELTF</sequence>
<dbReference type="SUPFAM" id="SSF49464">
    <property type="entry name" value="Carboxypeptidase regulatory domain-like"/>
    <property type="match status" value="1"/>
</dbReference>
<name>A0ABT8KYC9_9BACT</name>
<comment type="subcellular location">
    <subcellularLocation>
        <location evidence="1 7">Cell outer membrane</location>
        <topology evidence="1 7">Multi-pass membrane protein</topology>
    </subcellularLocation>
</comment>
<keyword evidence="5 7" id="KW-0472">Membrane</keyword>
<keyword evidence="6 7" id="KW-0998">Cell outer membrane</keyword>
<feature type="domain" description="TonB-dependent receptor plug" evidence="8">
    <location>
        <begin position="140"/>
        <end position="253"/>
    </location>
</feature>
<keyword evidence="4 7" id="KW-0812">Transmembrane</keyword>
<dbReference type="NCBIfam" id="TIGR04057">
    <property type="entry name" value="SusC_RagA_signa"/>
    <property type="match status" value="1"/>
</dbReference>
<dbReference type="Proteomes" id="UP001172083">
    <property type="component" value="Unassembled WGS sequence"/>
</dbReference>
<dbReference type="Pfam" id="PF13715">
    <property type="entry name" value="CarbopepD_reg_2"/>
    <property type="match status" value="1"/>
</dbReference>
<dbReference type="Gene3D" id="2.170.130.10">
    <property type="entry name" value="TonB-dependent receptor, plug domain"/>
    <property type="match status" value="1"/>
</dbReference>
<dbReference type="InterPro" id="IPR037066">
    <property type="entry name" value="Plug_dom_sf"/>
</dbReference>
<dbReference type="InterPro" id="IPR023996">
    <property type="entry name" value="TonB-dep_OMP_SusC/RagA"/>
</dbReference>
<gene>
    <name evidence="9" type="ORF">QQ020_00240</name>
</gene>
<comment type="similarity">
    <text evidence="7">Belongs to the TonB-dependent receptor family.</text>
</comment>
<evidence type="ECO:0000256" key="1">
    <source>
        <dbReference type="ARBA" id="ARBA00004571"/>
    </source>
</evidence>
<evidence type="ECO:0000313" key="10">
    <source>
        <dbReference type="Proteomes" id="UP001172083"/>
    </source>
</evidence>
<dbReference type="EMBL" id="JAUJEB010000001">
    <property type="protein sequence ID" value="MDN5210443.1"/>
    <property type="molecule type" value="Genomic_DNA"/>
</dbReference>
<dbReference type="InterPro" id="IPR008969">
    <property type="entry name" value="CarboxyPept-like_regulatory"/>
</dbReference>
<dbReference type="InterPro" id="IPR039426">
    <property type="entry name" value="TonB-dep_rcpt-like"/>
</dbReference>
<keyword evidence="3 7" id="KW-1134">Transmembrane beta strand</keyword>
<evidence type="ECO:0000256" key="3">
    <source>
        <dbReference type="ARBA" id="ARBA00022452"/>
    </source>
</evidence>
<accession>A0ABT8KYC9</accession>
<dbReference type="InterPro" id="IPR023997">
    <property type="entry name" value="TonB-dep_OMP_SusC/RagA_CS"/>
</dbReference>
<comment type="caution">
    <text evidence="9">The sequence shown here is derived from an EMBL/GenBank/DDBJ whole genome shotgun (WGS) entry which is preliminary data.</text>
</comment>
<dbReference type="InterPro" id="IPR012910">
    <property type="entry name" value="Plug_dom"/>
</dbReference>